<keyword evidence="1" id="KW-0812">Transmembrane</keyword>
<organism evidence="2 3">
    <name type="scientific">Kwoniella newhampshirensis</name>
    <dbReference type="NCBI Taxonomy" id="1651941"/>
    <lineage>
        <taxon>Eukaryota</taxon>
        <taxon>Fungi</taxon>
        <taxon>Dikarya</taxon>
        <taxon>Basidiomycota</taxon>
        <taxon>Agaricomycotina</taxon>
        <taxon>Tremellomycetes</taxon>
        <taxon>Tremellales</taxon>
        <taxon>Cryptococcaceae</taxon>
        <taxon>Kwoniella</taxon>
    </lineage>
</organism>
<feature type="transmembrane region" description="Helical" evidence="1">
    <location>
        <begin position="22"/>
        <end position="45"/>
    </location>
</feature>
<evidence type="ECO:0000313" key="2">
    <source>
        <dbReference type="EMBL" id="KAK8849437.1"/>
    </source>
</evidence>
<dbReference type="KEGG" id="kne:92182027"/>
<dbReference type="AlphaFoldDB" id="A0AAW0YVZ3"/>
<dbReference type="GeneID" id="92182027"/>
<protein>
    <submittedName>
        <fullName evidence="2">Uncharacterized protein</fullName>
    </submittedName>
</protein>
<dbReference type="RefSeq" id="XP_066801325.1">
    <property type="nucleotide sequence ID" value="XM_066947866.1"/>
</dbReference>
<accession>A0AAW0YVZ3</accession>
<keyword evidence="1" id="KW-0472">Membrane</keyword>
<evidence type="ECO:0000256" key="1">
    <source>
        <dbReference type="SAM" id="Phobius"/>
    </source>
</evidence>
<keyword evidence="3" id="KW-1185">Reference proteome</keyword>
<keyword evidence="1" id="KW-1133">Transmembrane helix</keyword>
<dbReference type="EMBL" id="JBCAWK010000009">
    <property type="protein sequence ID" value="KAK8849437.1"/>
    <property type="molecule type" value="Genomic_DNA"/>
</dbReference>
<proteinExistence type="predicted"/>
<gene>
    <name evidence="2" type="ORF">IAR55_004769</name>
</gene>
<name>A0AAW0YVZ3_9TREE</name>
<reference evidence="2 3" key="1">
    <citation type="journal article" date="2024" name="bioRxiv">
        <title>Comparative genomics of Cryptococcus and Kwoniella reveals pathogenesis evolution and contrasting karyotype dynamics via intercentromeric recombination or chromosome fusion.</title>
        <authorList>
            <person name="Coelho M.A."/>
            <person name="David-Palma M."/>
            <person name="Shea T."/>
            <person name="Bowers K."/>
            <person name="McGinley-Smith S."/>
            <person name="Mohammad A.W."/>
            <person name="Gnirke A."/>
            <person name="Yurkov A.M."/>
            <person name="Nowrousian M."/>
            <person name="Sun S."/>
            <person name="Cuomo C.A."/>
            <person name="Heitman J."/>
        </authorList>
    </citation>
    <scope>NUCLEOTIDE SEQUENCE [LARGE SCALE GENOMIC DNA]</scope>
    <source>
        <strain evidence="2 3">CBS 13917</strain>
    </source>
</reference>
<comment type="caution">
    <text evidence="2">The sequence shown here is derived from an EMBL/GenBank/DDBJ whole genome shotgun (WGS) entry which is preliminary data.</text>
</comment>
<dbReference type="Proteomes" id="UP001388673">
    <property type="component" value="Unassembled WGS sequence"/>
</dbReference>
<evidence type="ECO:0000313" key="3">
    <source>
        <dbReference type="Proteomes" id="UP001388673"/>
    </source>
</evidence>
<sequence>MWEYIQPELPGPLSYFPFACRLAAFLLFAPFCFAIALDIIAYAIARTLHLSISQHRVPRSPPTLATDILSKEILSESESESSYSEN</sequence>